<gene>
    <name evidence="9" type="ORF">ENN90_04210</name>
</gene>
<dbReference type="GO" id="GO:0004560">
    <property type="term" value="F:alpha-L-fucosidase activity"/>
    <property type="evidence" value="ECO:0007669"/>
    <property type="project" value="InterPro"/>
</dbReference>
<dbReference type="InterPro" id="IPR017853">
    <property type="entry name" value="GH"/>
</dbReference>
<name>A0A831PQA2_9BACT</name>
<dbReference type="InterPro" id="IPR013780">
    <property type="entry name" value="Glyco_hydro_b"/>
</dbReference>
<feature type="non-terminal residue" evidence="9">
    <location>
        <position position="604"/>
    </location>
</feature>
<dbReference type="AlphaFoldDB" id="A0A831PQA2"/>
<dbReference type="Proteomes" id="UP000886047">
    <property type="component" value="Unassembled WGS sequence"/>
</dbReference>
<dbReference type="GO" id="GO:0016139">
    <property type="term" value="P:glycoside catabolic process"/>
    <property type="evidence" value="ECO:0007669"/>
    <property type="project" value="TreeGrafter"/>
</dbReference>
<evidence type="ECO:0000256" key="1">
    <source>
        <dbReference type="ARBA" id="ARBA00004071"/>
    </source>
</evidence>
<dbReference type="SMART" id="SM00812">
    <property type="entry name" value="Alpha_L_fucos"/>
    <property type="match status" value="1"/>
</dbReference>
<dbReference type="InterPro" id="IPR016286">
    <property type="entry name" value="FUC_metazoa-typ"/>
</dbReference>
<dbReference type="PANTHER" id="PTHR10030">
    <property type="entry name" value="ALPHA-L-FUCOSIDASE"/>
    <property type="match status" value="1"/>
</dbReference>
<dbReference type="PRINTS" id="PR00741">
    <property type="entry name" value="GLHYDRLASE29"/>
</dbReference>
<evidence type="ECO:0000256" key="2">
    <source>
        <dbReference type="ARBA" id="ARBA00007951"/>
    </source>
</evidence>
<evidence type="ECO:0000259" key="8">
    <source>
        <dbReference type="Pfam" id="PF01120"/>
    </source>
</evidence>
<sequence>MKTKTLLTAFLLLQTCLVAQDNDQAPIRPGNVPVDAGTYEPTWESLQQSNPVPGWFKDAKFGVYFHWGVYSVPAFANEWYPRSMYINGSAENKHHTEIYGDPSQWPYHNFITGAKDKQGNFVQFAPRLKSEGGQFDPDEWAQLFADAGAKFAGPVAEHHDGFSMWASRVNPWNAKAMGPELDLVGLLTDAIRRKNMKLFLSMHHAYHITGYYDAVPKTDDPKLQILYGQLGKEQNEALWLAKHKEIIDGYQPDILYQDFNLHIISQSVLLRFLSYYYNRAAEWNKEVVATFKDGLNPRCAVLDYERGGPPDLTYAYWLTDDAISSSSWSYTEGIGYYSTKQILHSFIDRISKNGNMILNISPKADGSIPREQKNVLLEMGAWLNRYGEAVYATRAWEKYGEGPTKMGAAHGIMGAPVQGTSQDIRFTRSKDNTILFAILLGWETGKKDRVIRSLASDRIDLNNLKSVELIHGEAGKTLSLPFKQNAEGLLVTMPERHFEEMAYVLKLRFDGKIPPLDKYADLDCVPHYHLVPGDNAGSLVLGSDLTLTGKRKDTANQWKLESAGKGVYRILNREDGEKTFECGIANRELAVATVTGADNQFWKI</sequence>
<keyword evidence="6" id="KW-0326">Glycosidase</keyword>
<dbReference type="PANTHER" id="PTHR10030:SF37">
    <property type="entry name" value="ALPHA-L-FUCOSIDASE-RELATED"/>
    <property type="match status" value="1"/>
</dbReference>
<accession>A0A831PQA2</accession>
<feature type="signal peptide" evidence="7">
    <location>
        <begin position="1"/>
        <end position="19"/>
    </location>
</feature>
<evidence type="ECO:0000256" key="3">
    <source>
        <dbReference type="ARBA" id="ARBA00012662"/>
    </source>
</evidence>
<evidence type="ECO:0000256" key="5">
    <source>
        <dbReference type="ARBA" id="ARBA00022801"/>
    </source>
</evidence>
<dbReference type="GO" id="GO:0006004">
    <property type="term" value="P:fucose metabolic process"/>
    <property type="evidence" value="ECO:0007669"/>
    <property type="project" value="InterPro"/>
</dbReference>
<feature type="domain" description="Glycoside hydrolase family 29 N-terminal" evidence="8">
    <location>
        <begin position="35"/>
        <end position="388"/>
    </location>
</feature>
<dbReference type="GO" id="GO:0005764">
    <property type="term" value="C:lysosome"/>
    <property type="evidence" value="ECO:0007669"/>
    <property type="project" value="TreeGrafter"/>
</dbReference>
<evidence type="ECO:0000256" key="6">
    <source>
        <dbReference type="ARBA" id="ARBA00023295"/>
    </source>
</evidence>
<feature type="chain" id="PRO_5032815218" description="alpha-L-fucosidase" evidence="7">
    <location>
        <begin position="20"/>
        <end position="604"/>
    </location>
</feature>
<dbReference type="Gene3D" id="3.20.20.80">
    <property type="entry name" value="Glycosidases"/>
    <property type="match status" value="1"/>
</dbReference>
<evidence type="ECO:0000313" key="9">
    <source>
        <dbReference type="EMBL" id="HDR50811.1"/>
    </source>
</evidence>
<reference evidence="9" key="1">
    <citation type="journal article" date="2020" name="mSystems">
        <title>Genome- and Community-Level Interaction Insights into Carbon Utilization and Element Cycling Functions of Hydrothermarchaeota in Hydrothermal Sediment.</title>
        <authorList>
            <person name="Zhou Z."/>
            <person name="Liu Y."/>
            <person name="Xu W."/>
            <person name="Pan J."/>
            <person name="Luo Z.H."/>
            <person name="Li M."/>
        </authorList>
    </citation>
    <scope>NUCLEOTIDE SEQUENCE [LARGE SCALE GENOMIC DNA]</scope>
    <source>
        <strain evidence="9">SpSt-1217</strain>
    </source>
</reference>
<dbReference type="InterPro" id="IPR035992">
    <property type="entry name" value="Ricin_B-like_lectins"/>
</dbReference>
<comment type="caution">
    <text evidence="9">The sequence shown here is derived from an EMBL/GenBank/DDBJ whole genome shotgun (WGS) entry which is preliminary data.</text>
</comment>
<dbReference type="InterPro" id="IPR057739">
    <property type="entry name" value="Glyco_hydro_29_N"/>
</dbReference>
<dbReference type="InterPro" id="IPR000933">
    <property type="entry name" value="Glyco_hydro_29"/>
</dbReference>
<dbReference type="EC" id="3.2.1.51" evidence="3"/>
<organism evidence="9">
    <name type="scientific">Mariniphaga anaerophila</name>
    <dbReference type="NCBI Taxonomy" id="1484053"/>
    <lineage>
        <taxon>Bacteria</taxon>
        <taxon>Pseudomonadati</taxon>
        <taxon>Bacteroidota</taxon>
        <taxon>Bacteroidia</taxon>
        <taxon>Marinilabiliales</taxon>
        <taxon>Prolixibacteraceae</taxon>
        <taxon>Mariniphaga</taxon>
    </lineage>
</organism>
<dbReference type="SUPFAM" id="SSF51445">
    <property type="entry name" value="(Trans)glycosidases"/>
    <property type="match status" value="1"/>
</dbReference>
<dbReference type="SUPFAM" id="SSF50370">
    <property type="entry name" value="Ricin B-like lectins"/>
    <property type="match status" value="1"/>
</dbReference>
<comment type="function">
    <text evidence="1">Alpha-L-fucosidase is responsible for hydrolyzing the alpha-1,6-linked fucose joined to the reducing-end N-acetylglucosamine of the carbohydrate moieties of glycoproteins.</text>
</comment>
<keyword evidence="5" id="KW-0378">Hydrolase</keyword>
<evidence type="ECO:0000256" key="7">
    <source>
        <dbReference type="SAM" id="SignalP"/>
    </source>
</evidence>
<proteinExistence type="inferred from homology"/>
<keyword evidence="4 7" id="KW-0732">Signal</keyword>
<comment type="similarity">
    <text evidence="2">Belongs to the glycosyl hydrolase 29 family.</text>
</comment>
<evidence type="ECO:0000256" key="4">
    <source>
        <dbReference type="ARBA" id="ARBA00022729"/>
    </source>
</evidence>
<protein>
    <recommendedName>
        <fullName evidence="3">alpha-L-fucosidase</fullName>
        <ecNumber evidence="3">3.2.1.51</ecNumber>
    </recommendedName>
</protein>
<dbReference type="Pfam" id="PF01120">
    <property type="entry name" value="Alpha_L_fucos"/>
    <property type="match status" value="1"/>
</dbReference>
<dbReference type="EMBL" id="DSDK01000234">
    <property type="protein sequence ID" value="HDR50811.1"/>
    <property type="molecule type" value="Genomic_DNA"/>
</dbReference>
<dbReference type="Gene3D" id="2.60.40.1180">
    <property type="entry name" value="Golgi alpha-mannosidase II"/>
    <property type="match status" value="1"/>
</dbReference>